<protein>
    <submittedName>
        <fullName evidence="3">DUF2807 domain-containing protein</fullName>
    </submittedName>
</protein>
<name>A0A2G8SZX5_9BURK</name>
<feature type="chain" id="PRO_5013748625" evidence="1">
    <location>
        <begin position="24"/>
        <end position="257"/>
    </location>
</feature>
<sequence>MHKLIGTALMVATLSATTGAALAQQISQTRQIDARVLKVTLGGIIDLRLKQGPTASLVIAGDQRYVPKVVTTQQGDTLRIDIENNRHIHFGGNNKTEQLRAELTLPNLSEVVSQGVGTTAISGFSGEQIRLALDGAGSVVLTGRYRVIDASLGGVGSMTLNSGDTERIELNLRGAGRIDINGHSKLLRARLGGVGSLEAGGLRADTVELSMTGLGSATVYAKTNATLSLNGLGSATVFGKPANRKSTASGLGGISWQ</sequence>
<evidence type="ECO:0000256" key="1">
    <source>
        <dbReference type="SAM" id="SignalP"/>
    </source>
</evidence>
<evidence type="ECO:0000313" key="3">
    <source>
        <dbReference type="EMBL" id="PIL39355.1"/>
    </source>
</evidence>
<keyword evidence="1" id="KW-0732">Signal</keyword>
<evidence type="ECO:0000313" key="4">
    <source>
        <dbReference type="Proteomes" id="UP000228593"/>
    </source>
</evidence>
<dbReference type="InterPro" id="IPR021255">
    <property type="entry name" value="DUF2807"/>
</dbReference>
<dbReference type="Proteomes" id="UP000228593">
    <property type="component" value="Unassembled WGS sequence"/>
</dbReference>
<organism evidence="3 4">
    <name type="scientific">Massilia psychrophila</name>
    <dbReference type="NCBI Taxonomy" id="1603353"/>
    <lineage>
        <taxon>Bacteria</taxon>
        <taxon>Pseudomonadati</taxon>
        <taxon>Pseudomonadota</taxon>
        <taxon>Betaproteobacteria</taxon>
        <taxon>Burkholderiales</taxon>
        <taxon>Oxalobacteraceae</taxon>
        <taxon>Telluria group</taxon>
        <taxon>Massilia</taxon>
    </lineage>
</organism>
<gene>
    <name evidence="3" type="ORF">CR103_12780</name>
</gene>
<dbReference type="AlphaFoldDB" id="A0A2G8SZX5"/>
<proteinExistence type="predicted"/>
<comment type="caution">
    <text evidence="3">The sequence shown here is derived from an EMBL/GenBank/DDBJ whole genome shotgun (WGS) entry which is preliminary data.</text>
</comment>
<evidence type="ECO:0000259" key="2">
    <source>
        <dbReference type="Pfam" id="PF10988"/>
    </source>
</evidence>
<dbReference type="Pfam" id="PF10988">
    <property type="entry name" value="DUF2807"/>
    <property type="match status" value="1"/>
</dbReference>
<feature type="domain" description="Putative auto-transporter adhesin head GIN" evidence="2">
    <location>
        <begin position="38"/>
        <end position="241"/>
    </location>
</feature>
<feature type="signal peptide" evidence="1">
    <location>
        <begin position="1"/>
        <end position="23"/>
    </location>
</feature>
<accession>A0A2G8SZX5</accession>
<reference evidence="3 4" key="1">
    <citation type="submission" date="2017-10" db="EMBL/GenBank/DDBJ databases">
        <title>Massilia psychrophilum sp. nov., a novel purple-pigmented bacterium isolated from Tianshan glacier, Xinjiang Municipality, China.</title>
        <authorList>
            <person name="Wang H."/>
        </authorList>
    </citation>
    <scope>NUCLEOTIDE SEQUENCE [LARGE SCALE GENOMIC DNA]</scope>
    <source>
        <strain evidence="3 4">JCM 30813</strain>
    </source>
</reference>
<dbReference type="OrthoDB" id="8706990at2"/>
<keyword evidence="4" id="KW-1185">Reference proteome</keyword>
<dbReference type="EMBL" id="PDOB01000019">
    <property type="protein sequence ID" value="PIL39355.1"/>
    <property type="molecule type" value="Genomic_DNA"/>
</dbReference>
<dbReference type="RefSeq" id="WP_099916378.1">
    <property type="nucleotide sequence ID" value="NZ_BMHS01000024.1"/>
</dbReference>
<dbReference type="Gene3D" id="2.160.20.120">
    <property type="match status" value="1"/>
</dbReference>